<dbReference type="AlphaFoldDB" id="A0A8C9V0H9"/>
<dbReference type="Gene3D" id="2.60.40.10">
    <property type="entry name" value="Immunoglobulins"/>
    <property type="match status" value="1"/>
</dbReference>
<dbReference type="InterPro" id="IPR002165">
    <property type="entry name" value="Plexin_repeat"/>
</dbReference>
<evidence type="ECO:0000256" key="4">
    <source>
        <dbReference type="ARBA" id="ARBA00022692"/>
    </source>
</evidence>
<dbReference type="Pfam" id="PF01437">
    <property type="entry name" value="PSI"/>
    <property type="match status" value="1"/>
</dbReference>
<keyword evidence="13" id="KW-0732">Signal</keyword>
<organism evidence="15 16">
    <name type="scientific">Scleropages formosus</name>
    <name type="common">Asian bonytongue</name>
    <name type="synonym">Osteoglossum formosum</name>
    <dbReference type="NCBI Taxonomy" id="113540"/>
    <lineage>
        <taxon>Eukaryota</taxon>
        <taxon>Metazoa</taxon>
        <taxon>Chordata</taxon>
        <taxon>Craniata</taxon>
        <taxon>Vertebrata</taxon>
        <taxon>Euteleostomi</taxon>
        <taxon>Actinopterygii</taxon>
        <taxon>Neopterygii</taxon>
        <taxon>Teleostei</taxon>
        <taxon>Osteoglossocephala</taxon>
        <taxon>Osteoglossomorpha</taxon>
        <taxon>Osteoglossiformes</taxon>
        <taxon>Osteoglossidae</taxon>
        <taxon>Scleropages</taxon>
    </lineage>
</organism>
<dbReference type="PANTHER" id="PTHR11036:SF85">
    <property type="entry name" value="SI:CH211-113G11.6 ISOFORM X1"/>
    <property type="match status" value="1"/>
</dbReference>
<keyword evidence="10" id="KW-0325">Glycoprotein</keyword>
<feature type="signal peptide" evidence="13">
    <location>
        <begin position="1"/>
        <end position="15"/>
    </location>
</feature>
<keyword evidence="7" id="KW-1133">Transmembrane helix</keyword>
<reference evidence="15 16" key="1">
    <citation type="submission" date="2019-04" db="EMBL/GenBank/DDBJ databases">
        <authorList>
            <consortium name="Wellcome Sanger Institute Data Sharing"/>
        </authorList>
    </citation>
    <scope>NUCLEOTIDE SEQUENCE [LARGE SCALE GENOMIC DNA]</scope>
</reference>
<dbReference type="GO" id="GO:0030335">
    <property type="term" value="P:positive regulation of cell migration"/>
    <property type="evidence" value="ECO:0007669"/>
    <property type="project" value="TreeGrafter"/>
</dbReference>
<gene>
    <name evidence="15" type="primary">LOC108930401</name>
</gene>
<name>A0A8C9V0H9_SCLFO</name>
<evidence type="ECO:0000256" key="2">
    <source>
        <dbReference type="ARBA" id="ARBA00009492"/>
    </source>
</evidence>
<evidence type="ECO:0000256" key="13">
    <source>
        <dbReference type="SAM" id="SignalP"/>
    </source>
</evidence>
<dbReference type="SMART" id="SM00423">
    <property type="entry name" value="PSI"/>
    <property type="match status" value="1"/>
</dbReference>
<dbReference type="FunFam" id="2.130.10.10:FF:000223">
    <property type="entry name" value="semaphorin-7A isoform X1"/>
    <property type="match status" value="1"/>
</dbReference>
<dbReference type="GO" id="GO:0045499">
    <property type="term" value="F:chemorepellent activity"/>
    <property type="evidence" value="ECO:0007669"/>
    <property type="project" value="TreeGrafter"/>
</dbReference>
<reference evidence="15" key="2">
    <citation type="submission" date="2025-08" db="UniProtKB">
        <authorList>
            <consortium name="Ensembl"/>
        </authorList>
    </citation>
    <scope>IDENTIFICATION</scope>
</reference>
<evidence type="ECO:0000256" key="5">
    <source>
        <dbReference type="ARBA" id="ARBA00022782"/>
    </source>
</evidence>
<comment type="similarity">
    <text evidence="2">Belongs to the semaphorin family.</text>
</comment>
<dbReference type="GO" id="GO:0005886">
    <property type="term" value="C:plasma membrane"/>
    <property type="evidence" value="ECO:0007669"/>
    <property type="project" value="TreeGrafter"/>
</dbReference>
<dbReference type="SUPFAM" id="SSF103575">
    <property type="entry name" value="Plexin repeat"/>
    <property type="match status" value="1"/>
</dbReference>
<feature type="chain" id="PRO_5034164057" description="Semaphorin-1A" evidence="13">
    <location>
        <begin position="16"/>
        <end position="641"/>
    </location>
</feature>
<keyword evidence="3" id="KW-0217">Developmental protein</keyword>
<keyword evidence="16" id="KW-1185">Reference proteome</keyword>
<dbReference type="GO" id="GO:0007411">
    <property type="term" value="P:axon guidance"/>
    <property type="evidence" value="ECO:0007669"/>
    <property type="project" value="TreeGrafter"/>
</dbReference>
<dbReference type="Gene3D" id="2.130.10.10">
    <property type="entry name" value="YVTN repeat-like/Quinoprotein amine dehydrogenase"/>
    <property type="match status" value="1"/>
</dbReference>
<evidence type="ECO:0000256" key="12">
    <source>
        <dbReference type="PROSITE-ProRule" id="PRU00352"/>
    </source>
</evidence>
<evidence type="ECO:0000256" key="6">
    <source>
        <dbReference type="ARBA" id="ARBA00022902"/>
    </source>
</evidence>
<evidence type="ECO:0000259" key="14">
    <source>
        <dbReference type="PROSITE" id="PS51004"/>
    </source>
</evidence>
<protein>
    <recommendedName>
        <fullName evidence="11">Semaphorin-1A</fullName>
    </recommendedName>
</protein>
<evidence type="ECO:0000256" key="7">
    <source>
        <dbReference type="ARBA" id="ARBA00022989"/>
    </source>
</evidence>
<dbReference type="InterPro" id="IPR015943">
    <property type="entry name" value="WD40/YVTN_repeat-like_dom_sf"/>
</dbReference>
<sequence length="641" mass="70501">MKYLVLSSLFLLAFAGEGPRLRFTLQEPGGFQFAKPELYTTVKQLGGDGVIYVGGQAALYLLRFTEDKGVQHAQIPILSDKKARETCLSRLFQPQECDNFITVIEKVDDHVLVCGTNAGAPRCWLLVNGTELTDPVVNGQVISASDMSPPFPSQTSVNLAADGDLYSAVSAEGNHPGFIRRTFGPHRLAKTENKWLQNAQFAGAAVIPDSRQHKEEIYFFFSEVNRTAGVDEQPYRARVGRLCLVDEGGIKGTLEGAWTTFLKARMMCGFDKTQKQFNSLKQAFVLTDQEKRAGVVYGLFANAWDTTVVCAYSVEDINQAFTTSRLKGYRGSLPGHRPGMCVFKNVTSSLGARALAVIRDHPEIEDVIKPVDLAPLDLPTQRRFTKIAADMVLAVNEEHYSVVYLGTENGQVLKVLHTSEEAFIISQYSLFQSEGPITAMTIDSRRGYLYVSTPAEVQRMPLADCGRYGDSCRGCVLSRDPYCGWDVVKRKCVAVPEGYNISTRVIVQSLDQSNGSECDRSTGGFADLRAHSTSPKEVVVEEETPVLLPCPVYSFHAKYHWEKDNCAKHYPCSIIGPSCVLLPTPLLPLTEGIFRCMGLEDNHKVELVSYRVIFNGGPAAAAVGYTLGASLFLAASTFCLI</sequence>
<dbReference type="InterPro" id="IPR013783">
    <property type="entry name" value="Ig-like_fold"/>
</dbReference>
<accession>A0A8C9V0H9</accession>
<dbReference type="Pfam" id="PF01403">
    <property type="entry name" value="Sema"/>
    <property type="match status" value="1"/>
</dbReference>
<evidence type="ECO:0000256" key="9">
    <source>
        <dbReference type="ARBA" id="ARBA00023157"/>
    </source>
</evidence>
<comment type="caution">
    <text evidence="12">Lacks conserved residue(s) required for the propagation of feature annotation.</text>
</comment>
<dbReference type="PANTHER" id="PTHR11036">
    <property type="entry name" value="SEMAPHORIN"/>
    <property type="match status" value="1"/>
</dbReference>
<evidence type="ECO:0000313" key="16">
    <source>
        <dbReference type="Proteomes" id="UP000694397"/>
    </source>
</evidence>
<dbReference type="InterPro" id="IPR001627">
    <property type="entry name" value="Semap_dom"/>
</dbReference>
<dbReference type="Gene3D" id="3.30.1680.10">
    <property type="entry name" value="ligand-binding face of the semaphorins, domain 2"/>
    <property type="match status" value="1"/>
</dbReference>
<keyword evidence="4" id="KW-0812">Transmembrane</keyword>
<comment type="subcellular location">
    <subcellularLocation>
        <location evidence="1">Membrane</location>
    </subcellularLocation>
</comment>
<dbReference type="PROSITE" id="PS51004">
    <property type="entry name" value="SEMA"/>
    <property type="match status" value="1"/>
</dbReference>
<evidence type="ECO:0000256" key="11">
    <source>
        <dbReference type="ARBA" id="ARBA00074143"/>
    </source>
</evidence>
<dbReference type="GO" id="GO:0001755">
    <property type="term" value="P:neural crest cell migration"/>
    <property type="evidence" value="ECO:0007669"/>
    <property type="project" value="TreeGrafter"/>
</dbReference>
<dbReference type="InterPro" id="IPR016201">
    <property type="entry name" value="PSI"/>
</dbReference>
<dbReference type="Ensembl" id="ENSSFOT00015012072.2">
    <property type="protein sequence ID" value="ENSSFOP00015011919.1"/>
    <property type="gene ID" value="ENSSFOG00015007705.2"/>
</dbReference>
<evidence type="ECO:0000256" key="1">
    <source>
        <dbReference type="ARBA" id="ARBA00004370"/>
    </source>
</evidence>
<dbReference type="Proteomes" id="UP000694397">
    <property type="component" value="Chromosome 23"/>
</dbReference>
<dbReference type="GO" id="GO:0071526">
    <property type="term" value="P:semaphorin-plexin signaling pathway"/>
    <property type="evidence" value="ECO:0007669"/>
    <property type="project" value="TreeGrafter"/>
</dbReference>
<evidence type="ECO:0000256" key="3">
    <source>
        <dbReference type="ARBA" id="ARBA00022473"/>
    </source>
</evidence>
<evidence type="ECO:0000256" key="8">
    <source>
        <dbReference type="ARBA" id="ARBA00023136"/>
    </source>
</evidence>
<keyword evidence="6" id="KW-0524">Neurogenesis</keyword>
<evidence type="ECO:0000313" key="15">
    <source>
        <dbReference type="Ensembl" id="ENSSFOP00015011919.1"/>
    </source>
</evidence>
<dbReference type="GeneTree" id="ENSGT00940000165314"/>
<dbReference type="OrthoDB" id="9945363at2759"/>
<keyword evidence="5" id="KW-0221">Differentiation</keyword>
<dbReference type="InterPro" id="IPR036352">
    <property type="entry name" value="Semap_dom_sf"/>
</dbReference>
<dbReference type="FunFam" id="2.60.40.10:FF:001170">
    <property type="entry name" value="Sema domain, immunoglobulin domain (Ig), short basic domain, secreted, (Semaphorin) 3F"/>
    <property type="match status" value="1"/>
</dbReference>
<dbReference type="SMART" id="SM00630">
    <property type="entry name" value="Sema"/>
    <property type="match status" value="1"/>
</dbReference>
<keyword evidence="8" id="KW-0472">Membrane</keyword>
<dbReference type="GO" id="GO:0030215">
    <property type="term" value="F:semaphorin receptor binding"/>
    <property type="evidence" value="ECO:0007669"/>
    <property type="project" value="InterPro"/>
</dbReference>
<dbReference type="InterPro" id="IPR027231">
    <property type="entry name" value="Semaphorin"/>
</dbReference>
<keyword evidence="9" id="KW-1015">Disulfide bond</keyword>
<dbReference type="SUPFAM" id="SSF101912">
    <property type="entry name" value="Sema domain"/>
    <property type="match status" value="1"/>
</dbReference>
<evidence type="ECO:0000256" key="10">
    <source>
        <dbReference type="ARBA" id="ARBA00023180"/>
    </source>
</evidence>
<reference evidence="15" key="3">
    <citation type="submission" date="2025-09" db="UniProtKB">
        <authorList>
            <consortium name="Ensembl"/>
        </authorList>
    </citation>
    <scope>IDENTIFICATION</scope>
</reference>
<proteinExistence type="inferred from homology"/>
<feature type="domain" description="Sema" evidence="14">
    <location>
        <begin position="20"/>
        <end position="462"/>
    </location>
</feature>
<dbReference type="FunFam" id="3.30.1680.10:FF:000016">
    <property type="entry name" value="Putative Semaphorin-6B"/>
    <property type="match status" value="1"/>
</dbReference>